<keyword evidence="6" id="KW-1185">Reference proteome</keyword>
<dbReference type="AlphaFoldDB" id="A0A1I3YY68"/>
<reference evidence="6" key="1">
    <citation type="submission" date="2016-10" db="EMBL/GenBank/DDBJ databases">
        <authorList>
            <person name="Varghese N."/>
            <person name="Submissions S."/>
        </authorList>
    </citation>
    <scope>NUCLEOTIDE SEQUENCE [LARGE SCALE GENOMIC DNA]</scope>
    <source>
        <strain evidence="6">CGMCC 1.3704</strain>
    </source>
</reference>
<evidence type="ECO:0000259" key="4">
    <source>
        <dbReference type="Pfam" id="PF25984"/>
    </source>
</evidence>
<dbReference type="Pfam" id="PF25984">
    <property type="entry name" value="BSH_YknX"/>
    <property type="match status" value="1"/>
</dbReference>
<dbReference type="GO" id="GO:0015562">
    <property type="term" value="F:efflux transmembrane transporter activity"/>
    <property type="evidence" value="ECO:0007669"/>
    <property type="project" value="TreeGrafter"/>
</dbReference>
<dbReference type="PANTHER" id="PTHR30469">
    <property type="entry name" value="MULTIDRUG RESISTANCE PROTEIN MDTA"/>
    <property type="match status" value="1"/>
</dbReference>
<feature type="domain" description="YknX-like barrel-sandwich hybrid" evidence="4">
    <location>
        <begin position="69"/>
        <end position="223"/>
    </location>
</feature>
<dbReference type="Gene3D" id="2.40.420.20">
    <property type="match status" value="1"/>
</dbReference>
<feature type="coiled-coil region" evidence="1">
    <location>
        <begin position="100"/>
        <end position="127"/>
    </location>
</feature>
<dbReference type="Gene3D" id="2.40.30.170">
    <property type="match status" value="1"/>
</dbReference>
<feature type="domain" description="Multidrug resistance protein MdtA-like C-terminal permuted SH3" evidence="3">
    <location>
        <begin position="327"/>
        <end position="370"/>
    </location>
</feature>
<evidence type="ECO:0000313" key="6">
    <source>
        <dbReference type="Proteomes" id="UP000183557"/>
    </source>
</evidence>
<evidence type="ECO:0000259" key="3">
    <source>
        <dbReference type="Pfam" id="PF25967"/>
    </source>
</evidence>
<dbReference type="GO" id="GO:1990281">
    <property type="term" value="C:efflux pump complex"/>
    <property type="evidence" value="ECO:0007669"/>
    <property type="project" value="TreeGrafter"/>
</dbReference>
<evidence type="ECO:0000256" key="1">
    <source>
        <dbReference type="SAM" id="Coils"/>
    </source>
</evidence>
<dbReference type="RefSeq" id="WP_075037806.1">
    <property type="nucleotide sequence ID" value="NZ_FOSB01000012.1"/>
</dbReference>
<proteinExistence type="predicted"/>
<evidence type="ECO:0000313" key="5">
    <source>
        <dbReference type="EMBL" id="SFK36730.1"/>
    </source>
</evidence>
<organism evidence="5 6">
    <name type="scientific">Halobacillus dabanensis</name>
    <dbReference type="NCBI Taxonomy" id="240302"/>
    <lineage>
        <taxon>Bacteria</taxon>
        <taxon>Bacillati</taxon>
        <taxon>Bacillota</taxon>
        <taxon>Bacilli</taxon>
        <taxon>Bacillales</taxon>
        <taxon>Bacillaceae</taxon>
        <taxon>Halobacillus</taxon>
    </lineage>
</organism>
<dbReference type="Pfam" id="PF25967">
    <property type="entry name" value="RND-MFP_C"/>
    <property type="match status" value="1"/>
</dbReference>
<dbReference type="EMBL" id="FOSB01000012">
    <property type="protein sequence ID" value="SFK36730.1"/>
    <property type="molecule type" value="Genomic_DNA"/>
</dbReference>
<feature type="region of interest" description="Disordered" evidence="2">
    <location>
        <begin position="134"/>
        <end position="160"/>
    </location>
</feature>
<dbReference type="InterPro" id="IPR058639">
    <property type="entry name" value="BSH_YknX-like"/>
</dbReference>
<name>A0A1I3YY68_HALDA</name>
<gene>
    <name evidence="5" type="ORF">SAMN04487936_11258</name>
</gene>
<dbReference type="Proteomes" id="UP000183557">
    <property type="component" value="Unassembled WGS sequence"/>
</dbReference>
<accession>A0A1I3YY68</accession>
<dbReference type="OrthoDB" id="2446145at2"/>
<feature type="coiled-coil region" evidence="1">
    <location>
        <begin position="169"/>
        <end position="208"/>
    </location>
</feature>
<sequence length="417" mass="47661">MKKINYKGRILGLLIVAFITTNAFLIYLDEGEQVDRKSFINEWSQSITYDLYEKMDTRGVFASEESEPVYFNEETGSFNEFLVSEGDTVNEGDGLYTYNVQNYYQQEARLQSEVSRIEEEIDAIEDFIDDIESYRVPDPPEEDNDTGLFNNNDDSNDPPPQSYVETEYLKEEKIAEQEAELAKQEAMLEMTEDQLDQLQEDGDQITVTSAFSGTVADISKDLKAPLLTLESTNLVLEGTIHEQERNQIEEGMPVELNVNEIEYETTGILESLDEFPEDIDVNKSSRYPFTVTLENPGEELLPGYHADVKIVTNESLDVVTAIEAALETEENLFAWVMNDEGVVERREIETGLDEKGLVEIVSGLEDGEWLAVEPKDEFRDGRVFFTPMNMDDLRVRQMFDMERQSMLNYGLLGLLSR</sequence>
<dbReference type="PANTHER" id="PTHR30469:SF33">
    <property type="entry name" value="SLR1207 PROTEIN"/>
    <property type="match status" value="1"/>
</dbReference>
<dbReference type="InterPro" id="IPR058627">
    <property type="entry name" value="MdtA-like_C"/>
</dbReference>
<keyword evidence="1" id="KW-0175">Coiled coil</keyword>
<evidence type="ECO:0000256" key="2">
    <source>
        <dbReference type="SAM" id="MobiDB-lite"/>
    </source>
</evidence>
<protein>
    <submittedName>
        <fullName evidence="5">HlyD family secretion protein</fullName>
    </submittedName>
</protein>